<reference evidence="1 2" key="1">
    <citation type="journal article" date="2012" name="BMC Genomics">
        <title>Genome-guided analysis of physiological and morphological traits of the fermentative acetate oxidizer Thermacetogenium phaeum.</title>
        <authorList>
            <person name="Oehler D."/>
            <person name="Poehlein A."/>
            <person name="Leimbach A."/>
            <person name="Muller N."/>
            <person name="Daniel R."/>
            <person name="Gottschalk G."/>
            <person name="Schink B."/>
        </authorList>
    </citation>
    <scope>NUCLEOTIDE SEQUENCE [LARGE SCALE GENOMIC DNA]</scope>
    <source>
        <strain evidence="2">ATCC BAA-254 / DSM 26808 / PB</strain>
    </source>
</reference>
<dbReference type="RefSeq" id="WP_015049375.1">
    <property type="nucleotide sequence ID" value="NC_018870.1"/>
</dbReference>
<evidence type="ECO:0000313" key="1">
    <source>
        <dbReference type="EMBL" id="AFV10456.1"/>
    </source>
</evidence>
<dbReference type="eggNOG" id="COG1672">
    <property type="taxonomic scope" value="Bacteria"/>
</dbReference>
<dbReference type="PANTHER" id="PTHR34301:SF8">
    <property type="entry name" value="ATPASE DOMAIN-CONTAINING PROTEIN"/>
    <property type="match status" value="1"/>
</dbReference>
<keyword evidence="2" id="KW-1185">Reference proteome</keyword>
<proteinExistence type="predicted"/>
<sequence>MCPEGCFRWGGPVSEGDIVDREDFISSVQTRLADGQSVMLSGPRRIGKTSIAYEVIRRLKQKGFYTASVDFFRISDRRELAVSLIDTCLENRTGIRLF</sequence>
<protein>
    <submittedName>
        <fullName evidence="1">ATPase domain-containing protein</fullName>
    </submittedName>
</protein>
<accession>K4LC11</accession>
<dbReference type="EMBL" id="CP003732">
    <property type="protein sequence ID" value="AFV10456.1"/>
    <property type="molecule type" value="Genomic_DNA"/>
</dbReference>
<dbReference type="InterPro" id="IPR027417">
    <property type="entry name" value="P-loop_NTPase"/>
</dbReference>
<dbReference type="Proteomes" id="UP000000467">
    <property type="component" value="Chromosome"/>
</dbReference>
<dbReference type="HOGENOM" id="CLU_2332714_0_0_9"/>
<evidence type="ECO:0000313" key="2">
    <source>
        <dbReference type="Proteomes" id="UP000000467"/>
    </source>
</evidence>
<organism evidence="1 2">
    <name type="scientific">Thermacetogenium phaeum (strain ATCC BAA-254 / DSM 26808 / PB)</name>
    <dbReference type="NCBI Taxonomy" id="1089553"/>
    <lineage>
        <taxon>Bacteria</taxon>
        <taxon>Bacillati</taxon>
        <taxon>Bacillota</taxon>
        <taxon>Clostridia</taxon>
        <taxon>Thermoanaerobacterales</taxon>
        <taxon>Thermoanaerobacteraceae</taxon>
        <taxon>Thermacetogenium</taxon>
    </lineage>
</organism>
<name>K4LC11_THEPS</name>
<dbReference type="SUPFAM" id="SSF52540">
    <property type="entry name" value="P-loop containing nucleoside triphosphate hydrolases"/>
    <property type="match status" value="1"/>
</dbReference>
<dbReference type="PANTHER" id="PTHR34301">
    <property type="entry name" value="DNA-BINDING PROTEIN-RELATED"/>
    <property type="match status" value="1"/>
</dbReference>
<dbReference type="KEGG" id="tpz:Tph_c02090"/>
<dbReference type="Gene3D" id="3.40.50.300">
    <property type="entry name" value="P-loop containing nucleotide triphosphate hydrolases"/>
    <property type="match status" value="1"/>
</dbReference>
<gene>
    <name evidence="1" type="ordered locus">Tph_c02090</name>
</gene>
<dbReference type="AlphaFoldDB" id="K4LC11"/>